<dbReference type="InterPro" id="IPR045851">
    <property type="entry name" value="AMP-bd_C_sf"/>
</dbReference>
<dbReference type="SUPFAM" id="SSF56801">
    <property type="entry name" value="Acetyl-CoA synthetase-like"/>
    <property type="match status" value="1"/>
</dbReference>
<keyword evidence="3" id="KW-1185">Reference proteome</keyword>
<reference evidence="2 3" key="1">
    <citation type="submission" date="2020-06" db="EMBL/GenBank/DDBJ databases">
        <title>Actinomadura xiongansis sp. nov., isolated from soil of Baiyangdian.</title>
        <authorList>
            <person name="Zhang X."/>
        </authorList>
    </citation>
    <scope>NUCLEOTIDE SEQUENCE [LARGE SCALE GENOMIC DNA]</scope>
    <source>
        <strain evidence="2 3">HBUM206468</strain>
    </source>
</reference>
<name>A0ABR7LJB9_9ACTN</name>
<evidence type="ECO:0000313" key="3">
    <source>
        <dbReference type="Proteomes" id="UP000805614"/>
    </source>
</evidence>
<dbReference type="PROSITE" id="PS50807">
    <property type="entry name" value="GCM"/>
    <property type="match status" value="1"/>
</dbReference>
<gene>
    <name evidence="2" type="ORF">HKK74_05440</name>
</gene>
<dbReference type="InterPro" id="IPR042099">
    <property type="entry name" value="ANL_N_sf"/>
</dbReference>
<dbReference type="PANTHER" id="PTHR43767">
    <property type="entry name" value="LONG-CHAIN-FATTY-ACID--COA LIGASE"/>
    <property type="match status" value="1"/>
</dbReference>
<evidence type="ECO:0000313" key="2">
    <source>
        <dbReference type="EMBL" id="MBC6464942.1"/>
    </source>
</evidence>
<dbReference type="Proteomes" id="UP000805614">
    <property type="component" value="Unassembled WGS sequence"/>
</dbReference>
<sequence>MEFNHADLFEGLADAIGDRVAVVCGVPADDGTPGTYVRMTYTELDAHANRLAHHLESAGVAAGQHVGVQLYNGIEYIATVLAALKIRAVPINVNYRYVESELLYLYRDSDIVALVHDVEFADRVAATAQRAPALRHLISVGGVSVGGISVGGTSGGTAAVAYEEALAAQPATRGFPARSGDDLYIIYTGGTTGMPKGVMWRNEDLFMGFGGGNPYGEPRATPQEVIEHARNAGPMVMMAAPPLMHGAAQMATFIAWWMGSTIVYTRRFDAALVLHAIEHEKVLTLNITGDAMAIPLADELAAGEYDLSSLMVISSTGAILSGSVRARLQGLLPNTMILDNFGSSESGYTASGVEGSTPESGLRYRPNNDRLAVLDESLKPVEPGSGDIGQVAKRGHIAFGYYNDAGKTARTFPEVDGVRWLLTGDVATVEADGTIAIFGRGSQCINTGGEKVFPEEVEAVLKGHPEVFDVVVTGIADDRFGSRVAAVIQPYGEAPAAEELDRHCRGRLSGYKVPRTYAFVDQVKRSPAGKADYRWAREVAERSARG</sequence>
<evidence type="ECO:0000259" key="1">
    <source>
        <dbReference type="PROSITE" id="PS50807"/>
    </source>
</evidence>
<dbReference type="InterPro" id="IPR000873">
    <property type="entry name" value="AMP-dep_synth/lig_dom"/>
</dbReference>
<protein>
    <submittedName>
        <fullName evidence="2">Acyl-CoA synthetase</fullName>
    </submittedName>
</protein>
<dbReference type="InterPro" id="IPR050237">
    <property type="entry name" value="ATP-dep_AMP-bd_enzyme"/>
</dbReference>
<accession>A0ABR7LJB9</accession>
<dbReference type="Pfam" id="PF13193">
    <property type="entry name" value="AMP-binding_C"/>
    <property type="match status" value="1"/>
</dbReference>
<dbReference type="NCBIfam" id="NF005863">
    <property type="entry name" value="PRK07798.1"/>
    <property type="match status" value="1"/>
</dbReference>
<dbReference type="Pfam" id="PF00501">
    <property type="entry name" value="AMP-binding"/>
    <property type="match status" value="1"/>
</dbReference>
<dbReference type="PROSITE" id="PS00455">
    <property type="entry name" value="AMP_BINDING"/>
    <property type="match status" value="1"/>
</dbReference>
<dbReference type="InterPro" id="IPR025110">
    <property type="entry name" value="AMP-bd_C"/>
</dbReference>
<proteinExistence type="predicted"/>
<comment type="caution">
    <text evidence="2">The sequence shown here is derived from an EMBL/GenBank/DDBJ whole genome shotgun (WGS) entry which is preliminary data.</text>
</comment>
<organism evidence="2 3">
    <name type="scientific">Actinomadura alba</name>
    <dbReference type="NCBI Taxonomy" id="406431"/>
    <lineage>
        <taxon>Bacteria</taxon>
        <taxon>Bacillati</taxon>
        <taxon>Actinomycetota</taxon>
        <taxon>Actinomycetes</taxon>
        <taxon>Streptosporangiales</taxon>
        <taxon>Thermomonosporaceae</taxon>
        <taxon>Actinomadura</taxon>
    </lineage>
</organism>
<dbReference type="EMBL" id="JABVEC010000002">
    <property type="protein sequence ID" value="MBC6464942.1"/>
    <property type="molecule type" value="Genomic_DNA"/>
</dbReference>
<dbReference type="RefSeq" id="WP_187241900.1">
    <property type="nucleotide sequence ID" value="NZ_BAAAOK010000008.1"/>
</dbReference>
<dbReference type="PANTHER" id="PTHR43767:SF1">
    <property type="entry name" value="NONRIBOSOMAL PEPTIDE SYNTHASE PES1 (EUROFUNG)-RELATED"/>
    <property type="match status" value="1"/>
</dbReference>
<dbReference type="Gene3D" id="3.40.50.12780">
    <property type="entry name" value="N-terminal domain of ligase-like"/>
    <property type="match status" value="1"/>
</dbReference>
<dbReference type="InterPro" id="IPR020845">
    <property type="entry name" value="AMP-binding_CS"/>
</dbReference>
<feature type="domain" description="GCM" evidence="1">
    <location>
        <begin position="75"/>
        <end position="233"/>
    </location>
</feature>
<dbReference type="Gene3D" id="3.30.300.30">
    <property type="match status" value="1"/>
</dbReference>
<dbReference type="InterPro" id="IPR003902">
    <property type="entry name" value="Tscrpt_reg_GCM"/>
</dbReference>